<dbReference type="Proteomes" id="UP000693941">
    <property type="component" value="Chromosome"/>
</dbReference>
<evidence type="ECO:0000313" key="1">
    <source>
        <dbReference type="EMBL" id="QXJ31474.1"/>
    </source>
</evidence>
<name>A0A8F5BU35_9CREN</name>
<reference evidence="1" key="1">
    <citation type="journal article" date="2021" name="Environ. Microbiol.">
        <title>New insights into the diversity and evolution of the archaeal mobilome from three complete genomes of Saccharolobus shibatae.</title>
        <authorList>
            <person name="Medvedeva S."/>
            <person name="Brandt D."/>
            <person name="Cvirkaite-Krupovic V."/>
            <person name="Liu Y."/>
            <person name="Severinov K."/>
            <person name="Ishino S."/>
            <person name="Ishino Y."/>
            <person name="Prangishvili D."/>
            <person name="Kalinowski J."/>
            <person name="Krupovic M."/>
        </authorList>
    </citation>
    <scope>NUCLEOTIDE SEQUENCE</scope>
    <source>
        <strain evidence="1">BEU9</strain>
    </source>
</reference>
<organism evidence="1 2">
    <name type="scientific">Saccharolobus shibatae</name>
    <dbReference type="NCBI Taxonomy" id="2286"/>
    <lineage>
        <taxon>Archaea</taxon>
        <taxon>Thermoproteota</taxon>
        <taxon>Thermoprotei</taxon>
        <taxon>Sulfolobales</taxon>
        <taxon>Sulfolobaceae</taxon>
        <taxon>Saccharolobus</taxon>
    </lineage>
</organism>
<protein>
    <recommendedName>
        <fullName evidence="3">Transposase ISC1290</fullName>
    </recommendedName>
</protein>
<evidence type="ECO:0000313" key="2">
    <source>
        <dbReference type="Proteomes" id="UP000693941"/>
    </source>
</evidence>
<dbReference type="EMBL" id="CP077715">
    <property type="protein sequence ID" value="QXJ31474.1"/>
    <property type="molecule type" value="Genomic_DNA"/>
</dbReference>
<dbReference type="AlphaFoldDB" id="A0A8F5BU35"/>
<gene>
    <name evidence="1" type="ORF">J5U21_01124</name>
</gene>
<proteinExistence type="predicted"/>
<sequence>MDMKPWIQYYNGPVPYEHLSSRHKTLVKMNYVLITSEILSHLSDLFILRALIVMVVWTCSYRDVRSYYETDVVVRWFLGECKSKSEIHRRAKKFRKEFKTAFKEYAKELEDKLSKFADYLPSSALFGKVWKLWCVDSFLLEVPFGKRNKETLKKKFELELRLGRYKEAVSMLYRYMKCKMRRRFKGEFTKKRGRSYFGFKVFNLMSPTMIIHEIQVELANFPDNKVGFSHSGYKVVDRGFVGMSSTWLIGFPSFRRYVEFFGIFLKRYWRPYAVDKEMVELFVYVIALIYNSSIYASVSSRVPESQLAH</sequence>
<evidence type="ECO:0008006" key="3">
    <source>
        <dbReference type="Google" id="ProtNLM"/>
    </source>
</evidence>
<accession>A0A8F5BU35</accession>